<feature type="transmembrane region" description="Helical" evidence="1">
    <location>
        <begin position="6"/>
        <end position="25"/>
    </location>
</feature>
<name>A0A6C0DJ95_9ZZZZ</name>
<keyword evidence="1" id="KW-0812">Transmembrane</keyword>
<sequence length="237" mass="28432">MIIVFIWWLYQCFIGIYNIKVWRKLYRKYQKFDDDGMIGLCALYVFGCFTRCLFPKADVERYTLIDSWISSIFVGRSIATIAEISFVYQWEYFIDNEIITNLVVFLIYVAEICSWYGILTLNFMGNIVEESLWAISFFIISITMFIKGKYELFIGTMLYVMFMVHVDIPMYISRLGSLHTLSIYEGFIDCNLRREVTWDLNHWKEEIPWQTGYFTFAVWASLYLTYKYCIVQYKLKQ</sequence>
<dbReference type="EMBL" id="MN739630">
    <property type="protein sequence ID" value="QHT17006.1"/>
    <property type="molecule type" value="Genomic_DNA"/>
</dbReference>
<reference evidence="2" key="1">
    <citation type="journal article" date="2020" name="Nature">
        <title>Giant virus diversity and host interactions through global metagenomics.</title>
        <authorList>
            <person name="Schulz F."/>
            <person name="Roux S."/>
            <person name="Paez-Espino D."/>
            <person name="Jungbluth S."/>
            <person name="Walsh D.A."/>
            <person name="Denef V.J."/>
            <person name="McMahon K.D."/>
            <person name="Konstantinidis K.T."/>
            <person name="Eloe-Fadrosh E.A."/>
            <person name="Kyrpides N.C."/>
            <person name="Woyke T."/>
        </authorList>
    </citation>
    <scope>NUCLEOTIDE SEQUENCE</scope>
    <source>
        <strain evidence="2">GVMAG-M-3300023174-207</strain>
    </source>
</reference>
<feature type="transmembrane region" description="Helical" evidence="1">
    <location>
        <begin position="68"/>
        <end position="86"/>
    </location>
</feature>
<keyword evidence="1" id="KW-0472">Membrane</keyword>
<keyword evidence="1" id="KW-1133">Transmembrane helix</keyword>
<proteinExistence type="predicted"/>
<feature type="transmembrane region" description="Helical" evidence="1">
    <location>
        <begin position="207"/>
        <end position="226"/>
    </location>
</feature>
<accession>A0A6C0DJ95</accession>
<evidence type="ECO:0000313" key="2">
    <source>
        <dbReference type="EMBL" id="QHT17006.1"/>
    </source>
</evidence>
<organism evidence="2">
    <name type="scientific">viral metagenome</name>
    <dbReference type="NCBI Taxonomy" id="1070528"/>
    <lineage>
        <taxon>unclassified sequences</taxon>
        <taxon>metagenomes</taxon>
        <taxon>organismal metagenomes</taxon>
    </lineage>
</organism>
<evidence type="ECO:0000256" key="1">
    <source>
        <dbReference type="SAM" id="Phobius"/>
    </source>
</evidence>
<feature type="transmembrane region" description="Helical" evidence="1">
    <location>
        <begin position="98"/>
        <end position="118"/>
    </location>
</feature>
<dbReference type="AlphaFoldDB" id="A0A6C0DJ95"/>
<feature type="transmembrane region" description="Helical" evidence="1">
    <location>
        <begin position="130"/>
        <end position="146"/>
    </location>
</feature>
<protein>
    <submittedName>
        <fullName evidence="2">Uncharacterized protein</fullName>
    </submittedName>
</protein>
<feature type="transmembrane region" description="Helical" evidence="1">
    <location>
        <begin position="37"/>
        <end position="56"/>
    </location>
</feature>